<dbReference type="AlphaFoldDB" id="A0A0K9PCL5"/>
<protein>
    <submittedName>
        <fullName evidence="1">Uncharacterized protein</fullName>
    </submittedName>
</protein>
<sequence>MMKKEDEPSLMRDMYETLSDLTTLLDVEEPQLAYIPAQILPPKKGKSPSRAVAFKGNPSFRSSKTEEVFKTIHEAKLSLEEPTDFAALNNKVLEELLNFNGLIEYMEDIKQEEIFDKEVSQFYANMVYSVNNHLPLISSRVNNIELSISKELLARWSLLPSNDAYIHIAKDLSDLPFICTVEQLWLTLTRRFNPSETNKIYLKDLIGVASVLIKLIDNCLYPMSTSTTEPSIMIAQVATFCILKRIKVDWVGLVMYNMATVTMIPDRTRHYPRLISKILGKYHLNLSLCRRSKICPFQHFTSASFKHKLLNQFHDSDKEEIEVIRVEITDMKHILNAHIDMALLNTDTIMILKGLHAYIDDFDLEVVRQINAMNQNFRELENQVKMNEAWVRVIHAKMKNLKISQELILEKFGSRPDGSQSQ</sequence>
<accession>A0A0K9PCL5</accession>
<name>A0A0K9PCL5_ZOSMR</name>
<proteinExistence type="predicted"/>
<evidence type="ECO:0000313" key="1">
    <source>
        <dbReference type="EMBL" id="KMZ65987.1"/>
    </source>
</evidence>
<dbReference type="Proteomes" id="UP000036987">
    <property type="component" value="Unassembled WGS sequence"/>
</dbReference>
<gene>
    <name evidence="1" type="ORF">ZOSMA_302G00110</name>
</gene>
<evidence type="ECO:0000313" key="2">
    <source>
        <dbReference type="Proteomes" id="UP000036987"/>
    </source>
</evidence>
<reference evidence="2" key="1">
    <citation type="journal article" date="2016" name="Nature">
        <title>The genome of the seagrass Zostera marina reveals angiosperm adaptation to the sea.</title>
        <authorList>
            <person name="Olsen J.L."/>
            <person name="Rouze P."/>
            <person name="Verhelst B."/>
            <person name="Lin Y.-C."/>
            <person name="Bayer T."/>
            <person name="Collen J."/>
            <person name="Dattolo E."/>
            <person name="De Paoli E."/>
            <person name="Dittami S."/>
            <person name="Maumus F."/>
            <person name="Michel G."/>
            <person name="Kersting A."/>
            <person name="Lauritano C."/>
            <person name="Lohaus R."/>
            <person name="Toepel M."/>
            <person name="Tonon T."/>
            <person name="Vanneste K."/>
            <person name="Amirebrahimi M."/>
            <person name="Brakel J."/>
            <person name="Bostroem C."/>
            <person name="Chovatia M."/>
            <person name="Grimwood J."/>
            <person name="Jenkins J.W."/>
            <person name="Jueterbock A."/>
            <person name="Mraz A."/>
            <person name="Stam W.T."/>
            <person name="Tice H."/>
            <person name="Bornberg-Bauer E."/>
            <person name="Green P.J."/>
            <person name="Pearson G.A."/>
            <person name="Procaccini G."/>
            <person name="Duarte C.M."/>
            <person name="Schmutz J."/>
            <person name="Reusch T.B.H."/>
            <person name="Van de Peer Y."/>
        </authorList>
    </citation>
    <scope>NUCLEOTIDE SEQUENCE [LARGE SCALE GENOMIC DNA]</scope>
    <source>
        <strain evidence="2">cv. Finnish</strain>
    </source>
</reference>
<organism evidence="1 2">
    <name type="scientific">Zostera marina</name>
    <name type="common">Eelgrass</name>
    <dbReference type="NCBI Taxonomy" id="29655"/>
    <lineage>
        <taxon>Eukaryota</taxon>
        <taxon>Viridiplantae</taxon>
        <taxon>Streptophyta</taxon>
        <taxon>Embryophyta</taxon>
        <taxon>Tracheophyta</taxon>
        <taxon>Spermatophyta</taxon>
        <taxon>Magnoliopsida</taxon>
        <taxon>Liliopsida</taxon>
        <taxon>Zosteraceae</taxon>
        <taxon>Zostera</taxon>
    </lineage>
</organism>
<dbReference type="EMBL" id="LFYR01000988">
    <property type="protein sequence ID" value="KMZ65987.1"/>
    <property type="molecule type" value="Genomic_DNA"/>
</dbReference>
<keyword evidence="2" id="KW-1185">Reference proteome</keyword>
<comment type="caution">
    <text evidence="1">The sequence shown here is derived from an EMBL/GenBank/DDBJ whole genome shotgun (WGS) entry which is preliminary data.</text>
</comment>